<evidence type="ECO:0000259" key="2">
    <source>
        <dbReference type="Pfam" id="PF09350"/>
    </source>
</evidence>
<proteinExistence type="predicted"/>
<reference evidence="3 4" key="1">
    <citation type="submission" date="2023-02" db="EMBL/GenBank/DDBJ databases">
        <title>Genome sequencing required for Actinomycetospora new species description.</title>
        <authorList>
            <person name="Saimee Y."/>
            <person name="Duangmal K."/>
        </authorList>
    </citation>
    <scope>NUCLEOTIDE SEQUENCE [LARGE SCALE GENOMIC DNA]</scope>
    <source>
        <strain evidence="3 4">DW7H6</strain>
    </source>
</reference>
<gene>
    <name evidence="3" type="ORF">PGB27_17485</name>
</gene>
<feature type="compositionally biased region" description="Basic and acidic residues" evidence="1">
    <location>
        <begin position="132"/>
        <end position="153"/>
    </location>
</feature>
<evidence type="ECO:0000313" key="3">
    <source>
        <dbReference type="EMBL" id="MDD7967132.1"/>
    </source>
</evidence>
<name>A0ABT5SWA6_9PSEU</name>
<protein>
    <submittedName>
        <fullName evidence="3">DUF1992 domain-containing protein</fullName>
    </submittedName>
</protein>
<dbReference type="Proteomes" id="UP001300763">
    <property type="component" value="Unassembled WGS sequence"/>
</dbReference>
<feature type="region of interest" description="Disordered" evidence="1">
    <location>
        <begin position="132"/>
        <end position="156"/>
    </location>
</feature>
<dbReference type="InterPro" id="IPR018961">
    <property type="entry name" value="DnaJ_homolog_subfam-C_membr-28"/>
</dbReference>
<evidence type="ECO:0000313" key="4">
    <source>
        <dbReference type="Proteomes" id="UP001300763"/>
    </source>
</evidence>
<dbReference type="EMBL" id="JAQZAO010000007">
    <property type="protein sequence ID" value="MDD7967132.1"/>
    <property type="molecule type" value="Genomic_DNA"/>
</dbReference>
<organism evidence="3 4">
    <name type="scientific">Actinomycetospora lemnae</name>
    <dbReference type="NCBI Taxonomy" id="3019891"/>
    <lineage>
        <taxon>Bacteria</taxon>
        <taxon>Bacillati</taxon>
        <taxon>Actinomycetota</taxon>
        <taxon>Actinomycetes</taxon>
        <taxon>Pseudonocardiales</taxon>
        <taxon>Pseudonocardiaceae</taxon>
        <taxon>Actinomycetospora</taxon>
    </lineage>
</organism>
<evidence type="ECO:0000256" key="1">
    <source>
        <dbReference type="SAM" id="MobiDB-lite"/>
    </source>
</evidence>
<sequence>MRDEGYWERYESVVEQRIRDAQDEGKFDGLRGAGRPLPGLNRPYEENWWLRSYLEREGIPNDVLLPTPLRLRREIDRLAETVRDMETEREVRDTVAALAARVAAWLRFPDGPQVAVPMPRSDEIVARWREERARGRGARERAGPGEPVGERAVEPAARVPAPRRSWWRRLLGRG</sequence>
<comment type="caution">
    <text evidence="3">The sequence shown here is derived from an EMBL/GenBank/DDBJ whole genome shotgun (WGS) entry which is preliminary data.</text>
</comment>
<dbReference type="Pfam" id="PF09350">
    <property type="entry name" value="DJC28_CD"/>
    <property type="match status" value="1"/>
</dbReference>
<keyword evidence="4" id="KW-1185">Reference proteome</keyword>
<dbReference type="RefSeq" id="WP_274201662.1">
    <property type="nucleotide sequence ID" value="NZ_JAQZAO010000007.1"/>
</dbReference>
<accession>A0ABT5SWA6</accession>
<feature type="domain" description="DnaJ homologue subfamily C member 28 conserved" evidence="2">
    <location>
        <begin position="13"/>
        <end position="83"/>
    </location>
</feature>